<evidence type="ECO:0000259" key="4">
    <source>
        <dbReference type="PROSITE" id="PS50893"/>
    </source>
</evidence>
<dbReference type="Gene3D" id="3.40.50.300">
    <property type="entry name" value="P-loop containing nucleotide triphosphate hydrolases"/>
    <property type="match status" value="1"/>
</dbReference>
<evidence type="ECO:0000256" key="3">
    <source>
        <dbReference type="ARBA" id="ARBA00022840"/>
    </source>
</evidence>
<keyword evidence="6" id="KW-1185">Reference proteome</keyword>
<sequence>MSYVEFERVSKYFGNAGGAPVLDALSLGVEKGEFVTLLGPSGCGKSTLLRCVAGLTEIDEGRVRLDGVDLTNMAPKKRNVGMVFQSYALFPNMTVYDNVAFGLKMKGMARAEIERTVKRMLEIIDMSEKSGQYPHRLSGGQQQRVALARSLAVQPKLMMMDEPLSALDAKIRKMLRVEIRRIQQELGMTTLFVTHDQEEALTMSDRICIMNQGRIEQTGTPEEIYARPKTAFVARFIGNYNVLSAEEMAVIGRTQSASAAGFEPEAYAIRPEAVRISAADDGSGDSPADAYSMDGTVSDCTSLGALLRYTVQVGNLSITTDELNAPASSRHAAGARVRLEVDRNACVPLQG</sequence>
<dbReference type="InterPro" id="IPR017871">
    <property type="entry name" value="ABC_transporter-like_CS"/>
</dbReference>
<keyword evidence="2" id="KW-0547">Nucleotide-binding</keyword>
<dbReference type="InterPro" id="IPR003593">
    <property type="entry name" value="AAA+_ATPase"/>
</dbReference>
<dbReference type="PROSITE" id="PS00211">
    <property type="entry name" value="ABC_TRANSPORTER_1"/>
    <property type="match status" value="1"/>
</dbReference>
<keyword evidence="3 5" id="KW-0067">ATP-binding</keyword>
<dbReference type="RefSeq" id="WP_161740799.1">
    <property type="nucleotide sequence ID" value="NZ_JAAAMV010000001.1"/>
</dbReference>
<name>A0ABW9XJC5_9BACL</name>
<dbReference type="PANTHER" id="PTHR42781:SF4">
    <property type="entry name" value="SPERMIDINE_PUTRESCINE IMPORT ATP-BINDING PROTEIN POTA"/>
    <property type="match status" value="1"/>
</dbReference>
<evidence type="ECO:0000256" key="2">
    <source>
        <dbReference type="ARBA" id="ARBA00022741"/>
    </source>
</evidence>
<dbReference type="Proteomes" id="UP000665561">
    <property type="component" value="Unassembled WGS sequence"/>
</dbReference>
<gene>
    <name evidence="5" type="ORF">GT019_02405</name>
</gene>
<dbReference type="PANTHER" id="PTHR42781">
    <property type="entry name" value="SPERMIDINE/PUTRESCINE IMPORT ATP-BINDING PROTEIN POTA"/>
    <property type="match status" value="1"/>
</dbReference>
<dbReference type="InterPro" id="IPR013611">
    <property type="entry name" value="Transp-assoc_OB_typ2"/>
</dbReference>
<dbReference type="InterPro" id="IPR027417">
    <property type="entry name" value="P-loop_NTPase"/>
</dbReference>
<dbReference type="SMART" id="SM00382">
    <property type="entry name" value="AAA"/>
    <property type="match status" value="1"/>
</dbReference>
<dbReference type="InterPro" id="IPR008995">
    <property type="entry name" value="Mo/tungstate-bd_C_term_dom"/>
</dbReference>
<comment type="caution">
    <text evidence="5">The sequence shown here is derived from an EMBL/GenBank/DDBJ whole genome shotgun (WGS) entry which is preliminary data.</text>
</comment>
<evidence type="ECO:0000313" key="5">
    <source>
        <dbReference type="EMBL" id="NBD22720.1"/>
    </source>
</evidence>
<dbReference type="EMBL" id="JAAAMV010000001">
    <property type="protein sequence ID" value="NBD22720.1"/>
    <property type="molecule type" value="Genomic_DNA"/>
</dbReference>
<evidence type="ECO:0000256" key="1">
    <source>
        <dbReference type="ARBA" id="ARBA00022448"/>
    </source>
</evidence>
<dbReference type="SUPFAM" id="SSF50331">
    <property type="entry name" value="MOP-like"/>
    <property type="match status" value="1"/>
</dbReference>
<dbReference type="PROSITE" id="PS50893">
    <property type="entry name" value="ABC_TRANSPORTER_2"/>
    <property type="match status" value="1"/>
</dbReference>
<reference evidence="5 6" key="1">
    <citation type="submission" date="2020-01" db="EMBL/GenBank/DDBJ databases">
        <title>Paenibacillus soybeanensis sp. nov. isolated from the nodules of soybean (Glycine max(L.) Merr).</title>
        <authorList>
            <person name="Wang H."/>
        </authorList>
    </citation>
    <scope>NUCLEOTIDE SEQUENCE [LARGE SCALE GENOMIC DNA]</scope>
    <source>
        <strain evidence="5 6">T1</strain>
    </source>
</reference>
<dbReference type="InterPro" id="IPR050093">
    <property type="entry name" value="ABC_SmlMolc_Importer"/>
</dbReference>
<accession>A0ABW9XJC5</accession>
<keyword evidence="1" id="KW-0813">Transport</keyword>
<dbReference type="InterPro" id="IPR003439">
    <property type="entry name" value="ABC_transporter-like_ATP-bd"/>
</dbReference>
<proteinExistence type="predicted"/>
<feature type="domain" description="ABC transporter" evidence="4">
    <location>
        <begin position="4"/>
        <end position="237"/>
    </location>
</feature>
<evidence type="ECO:0000313" key="6">
    <source>
        <dbReference type="Proteomes" id="UP000665561"/>
    </source>
</evidence>
<protein>
    <submittedName>
        <fullName evidence="5">ATP-binding cassette domain-containing protein</fullName>
    </submittedName>
</protein>
<dbReference type="Pfam" id="PF00005">
    <property type="entry name" value="ABC_tran"/>
    <property type="match status" value="1"/>
</dbReference>
<dbReference type="SUPFAM" id="SSF52540">
    <property type="entry name" value="P-loop containing nucleoside triphosphate hydrolases"/>
    <property type="match status" value="1"/>
</dbReference>
<dbReference type="Pfam" id="PF08402">
    <property type="entry name" value="TOBE_2"/>
    <property type="match status" value="1"/>
</dbReference>
<dbReference type="GO" id="GO:0005524">
    <property type="term" value="F:ATP binding"/>
    <property type="evidence" value="ECO:0007669"/>
    <property type="project" value="UniProtKB-KW"/>
</dbReference>
<organism evidence="5 6">
    <name type="scientific">Paenibacillus glycinis</name>
    <dbReference type="NCBI Taxonomy" id="2697035"/>
    <lineage>
        <taxon>Bacteria</taxon>
        <taxon>Bacillati</taxon>
        <taxon>Bacillota</taxon>
        <taxon>Bacilli</taxon>
        <taxon>Bacillales</taxon>
        <taxon>Paenibacillaceae</taxon>
        <taxon>Paenibacillus</taxon>
    </lineage>
</organism>